<gene>
    <name evidence="1" type="ORF">CEPIT_LOCUS27578</name>
</gene>
<dbReference type="EMBL" id="CAMAPF010000942">
    <property type="protein sequence ID" value="CAH9126498.1"/>
    <property type="molecule type" value="Genomic_DNA"/>
</dbReference>
<sequence length="24" mass="2991">MCVYIPRKVLIHRDRISTVRFKMK</sequence>
<evidence type="ECO:0000313" key="2">
    <source>
        <dbReference type="Proteomes" id="UP001152523"/>
    </source>
</evidence>
<dbReference type="AlphaFoldDB" id="A0AAV0ET98"/>
<evidence type="ECO:0000313" key="1">
    <source>
        <dbReference type="EMBL" id="CAH9126498.1"/>
    </source>
</evidence>
<reference evidence="1" key="1">
    <citation type="submission" date="2022-07" db="EMBL/GenBank/DDBJ databases">
        <authorList>
            <person name="Macas J."/>
            <person name="Novak P."/>
            <person name="Neumann P."/>
        </authorList>
    </citation>
    <scope>NUCLEOTIDE SEQUENCE</scope>
</reference>
<keyword evidence="2" id="KW-1185">Reference proteome</keyword>
<name>A0AAV0ET98_9ASTE</name>
<dbReference type="Proteomes" id="UP001152523">
    <property type="component" value="Unassembled WGS sequence"/>
</dbReference>
<organism evidence="1 2">
    <name type="scientific">Cuscuta epithymum</name>
    <dbReference type="NCBI Taxonomy" id="186058"/>
    <lineage>
        <taxon>Eukaryota</taxon>
        <taxon>Viridiplantae</taxon>
        <taxon>Streptophyta</taxon>
        <taxon>Embryophyta</taxon>
        <taxon>Tracheophyta</taxon>
        <taxon>Spermatophyta</taxon>
        <taxon>Magnoliopsida</taxon>
        <taxon>eudicotyledons</taxon>
        <taxon>Gunneridae</taxon>
        <taxon>Pentapetalae</taxon>
        <taxon>asterids</taxon>
        <taxon>lamiids</taxon>
        <taxon>Solanales</taxon>
        <taxon>Convolvulaceae</taxon>
        <taxon>Cuscuteae</taxon>
        <taxon>Cuscuta</taxon>
        <taxon>Cuscuta subgen. Cuscuta</taxon>
    </lineage>
</organism>
<comment type="caution">
    <text evidence="1">The sequence shown here is derived from an EMBL/GenBank/DDBJ whole genome shotgun (WGS) entry which is preliminary data.</text>
</comment>
<proteinExistence type="predicted"/>
<accession>A0AAV0ET98</accession>
<protein>
    <submittedName>
        <fullName evidence="1">Uncharacterized protein</fullName>
    </submittedName>
</protein>